<dbReference type="RefSeq" id="XP_007677876.1">
    <property type="nucleotide sequence ID" value="XM_007679686.1"/>
</dbReference>
<reference evidence="4 5" key="1">
    <citation type="journal article" date="2012" name="PLoS Pathog.">
        <title>Diverse lifestyles and strategies of plant pathogenesis encoded in the genomes of eighteen Dothideomycetes fungi.</title>
        <authorList>
            <person name="Ohm R.A."/>
            <person name="Feau N."/>
            <person name="Henrissat B."/>
            <person name="Schoch C.L."/>
            <person name="Horwitz B.A."/>
            <person name="Barry K.W."/>
            <person name="Condon B.J."/>
            <person name="Copeland A.C."/>
            <person name="Dhillon B."/>
            <person name="Glaser F."/>
            <person name="Hesse C.N."/>
            <person name="Kosti I."/>
            <person name="LaButti K."/>
            <person name="Lindquist E.A."/>
            <person name="Lucas S."/>
            <person name="Salamov A.A."/>
            <person name="Bradshaw R.E."/>
            <person name="Ciuffetti L."/>
            <person name="Hamelin R.C."/>
            <person name="Kema G.H.J."/>
            <person name="Lawrence C."/>
            <person name="Scott J.A."/>
            <person name="Spatafora J.W."/>
            <person name="Turgeon B.G."/>
            <person name="de Wit P.J.G.M."/>
            <person name="Zhong S."/>
            <person name="Goodwin S.B."/>
            <person name="Grigoriev I.V."/>
        </authorList>
    </citation>
    <scope>NUCLEOTIDE SEQUENCE [LARGE SCALE GENOMIC DNA]</scope>
    <source>
        <strain evidence="4 5">UAMH 10762</strain>
    </source>
</reference>
<dbReference type="Gene3D" id="3.50.50.60">
    <property type="entry name" value="FAD/NAD(P)-binding domain"/>
    <property type="match status" value="2"/>
</dbReference>
<name>M2LM44_BAUPA</name>
<keyword evidence="5" id="KW-1185">Reference proteome</keyword>
<dbReference type="eggNOG" id="KOG2614">
    <property type="taxonomic scope" value="Eukaryota"/>
</dbReference>
<gene>
    <name evidence="4" type="ORF">BAUCODRAFT_132167</name>
</gene>
<organism evidence="4 5">
    <name type="scientific">Baudoinia panamericana (strain UAMH 10762)</name>
    <name type="common">Angels' share fungus</name>
    <name type="synonym">Baudoinia compniacensis (strain UAMH 10762)</name>
    <dbReference type="NCBI Taxonomy" id="717646"/>
    <lineage>
        <taxon>Eukaryota</taxon>
        <taxon>Fungi</taxon>
        <taxon>Dikarya</taxon>
        <taxon>Ascomycota</taxon>
        <taxon>Pezizomycotina</taxon>
        <taxon>Dothideomycetes</taxon>
        <taxon>Dothideomycetidae</taxon>
        <taxon>Mycosphaerellales</taxon>
        <taxon>Teratosphaeriaceae</taxon>
        <taxon>Baudoinia</taxon>
    </lineage>
</organism>
<dbReference type="HOGENOM" id="CLU_847270_0_0_1"/>
<dbReference type="SUPFAM" id="SSF51905">
    <property type="entry name" value="FAD/NAD(P)-binding domain"/>
    <property type="match status" value="1"/>
</dbReference>
<evidence type="ECO:0000313" key="5">
    <source>
        <dbReference type="Proteomes" id="UP000011761"/>
    </source>
</evidence>
<dbReference type="InterPro" id="IPR050493">
    <property type="entry name" value="FAD-dep_Monooxygenase_BioMet"/>
</dbReference>
<comment type="similarity">
    <text evidence="1">Belongs to the paxM FAD-dependent monooxygenase family.</text>
</comment>
<dbReference type="KEGG" id="bcom:BAUCODRAFT_132167"/>
<dbReference type="GO" id="GO:0004497">
    <property type="term" value="F:monooxygenase activity"/>
    <property type="evidence" value="ECO:0007669"/>
    <property type="project" value="UniProtKB-KW"/>
</dbReference>
<dbReference type="OrthoDB" id="1047367at2759"/>
<dbReference type="OMA" id="QSCLHAN"/>
<dbReference type="PANTHER" id="PTHR13789:SF172">
    <property type="entry name" value="HYDROXYLASE, PUTATIVE (AFU_ORTHOLOGUE AFUA_1G12410)-RELATED"/>
    <property type="match status" value="1"/>
</dbReference>
<accession>M2LM44</accession>
<dbReference type="PANTHER" id="PTHR13789">
    <property type="entry name" value="MONOOXYGENASE"/>
    <property type="match status" value="1"/>
</dbReference>
<proteinExistence type="inferred from homology"/>
<dbReference type="EMBL" id="KB445557">
    <property type="protein sequence ID" value="EMC95392.1"/>
    <property type="molecule type" value="Genomic_DNA"/>
</dbReference>
<dbReference type="GeneID" id="19108250"/>
<keyword evidence="2" id="KW-0560">Oxidoreductase</keyword>
<evidence type="ECO:0000256" key="2">
    <source>
        <dbReference type="ARBA" id="ARBA00023002"/>
    </source>
</evidence>
<sequence length="328" mass="36616">MGVGTAEGRPVILKKLINHKRDTGEWDNVYDLADYERRWANGSPDVQRQSLYYLIHRVDMHRMPMQSIVGEEGSGLPAKLNVNRKCSDIDLETGRVSFDNGDSAEHDVVVGCDAVGSAVWTLMGMVQALGLEDYSVNSGIEYWGGKASTRSSCQLAKARKRQIGDLDANVFAHLRNSEGIRPWRVLVRELYPYRQKRKARVMGNAAHPMMPVKYSSNQESIPNKIQGACMAIEDTAALGIVFSCEHSRADVEVSLQLYEMVRKLRATRVQEAALQAGENIIERVGFSSSTTHKKYQVADGKKKLPLEEMNMSVGSARSLRLSLTVQWV</sequence>
<evidence type="ECO:0008006" key="6">
    <source>
        <dbReference type="Google" id="ProtNLM"/>
    </source>
</evidence>
<dbReference type="InterPro" id="IPR036188">
    <property type="entry name" value="FAD/NAD-bd_sf"/>
</dbReference>
<evidence type="ECO:0000256" key="1">
    <source>
        <dbReference type="ARBA" id="ARBA00007992"/>
    </source>
</evidence>
<evidence type="ECO:0000256" key="3">
    <source>
        <dbReference type="ARBA" id="ARBA00023033"/>
    </source>
</evidence>
<evidence type="ECO:0000313" key="4">
    <source>
        <dbReference type="EMBL" id="EMC95392.1"/>
    </source>
</evidence>
<dbReference type="Gene3D" id="3.30.9.10">
    <property type="entry name" value="D-Amino Acid Oxidase, subunit A, domain 2"/>
    <property type="match status" value="1"/>
</dbReference>
<protein>
    <recommendedName>
        <fullName evidence="6">FAD-binding domain-containing protein</fullName>
    </recommendedName>
</protein>
<keyword evidence="3" id="KW-0503">Monooxygenase</keyword>
<dbReference type="AlphaFoldDB" id="M2LM44"/>
<dbReference type="Proteomes" id="UP000011761">
    <property type="component" value="Unassembled WGS sequence"/>
</dbReference>